<feature type="transmembrane region" description="Helical" evidence="1">
    <location>
        <begin position="256"/>
        <end position="277"/>
    </location>
</feature>
<keyword evidence="1" id="KW-1133">Transmembrane helix</keyword>
<feature type="transmembrane region" description="Helical" evidence="1">
    <location>
        <begin position="115"/>
        <end position="135"/>
    </location>
</feature>
<feature type="transmembrane region" description="Helical" evidence="1">
    <location>
        <begin position="67"/>
        <end position="94"/>
    </location>
</feature>
<dbReference type="Proteomes" id="UP000596248">
    <property type="component" value="Chromosome"/>
</dbReference>
<accession>A0ABX7FL81</accession>
<gene>
    <name evidence="2" type="ORF">JNE38_26640</name>
</gene>
<evidence type="ECO:0008006" key="4">
    <source>
        <dbReference type="Google" id="ProtNLM"/>
    </source>
</evidence>
<feature type="transmembrane region" description="Helical" evidence="1">
    <location>
        <begin position="372"/>
        <end position="398"/>
    </location>
</feature>
<keyword evidence="3" id="KW-1185">Reference proteome</keyword>
<evidence type="ECO:0000313" key="3">
    <source>
        <dbReference type="Proteomes" id="UP000596248"/>
    </source>
</evidence>
<feature type="transmembrane region" description="Helical" evidence="1">
    <location>
        <begin position="186"/>
        <end position="205"/>
    </location>
</feature>
<reference evidence="2 3" key="1">
    <citation type="submission" date="2021-01" db="EMBL/GenBank/DDBJ databases">
        <title>Identification of strong promoters based on the transcriptome of Brevibacillus choshinensis.</title>
        <authorList>
            <person name="Yao D."/>
            <person name="Zhang K."/>
            <person name="Wu J."/>
        </authorList>
    </citation>
    <scope>NUCLEOTIDE SEQUENCE [LARGE SCALE GENOMIC DNA]</scope>
    <source>
        <strain evidence="2 3">HPD31-SP3</strain>
    </source>
</reference>
<feature type="transmembrane region" description="Helical" evidence="1">
    <location>
        <begin position="451"/>
        <end position="475"/>
    </location>
</feature>
<dbReference type="InterPro" id="IPR031599">
    <property type="entry name" value="ABC_tran_2"/>
</dbReference>
<feature type="transmembrane region" description="Helical" evidence="1">
    <location>
        <begin position="30"/>
        <end position="55"/>
    </location>
</feature>
<feature type="transmembrane region" description="Helical" evidence="1">
    <location>
        <begin position="419"/>
        <end position="445"/>
    </location>
</feature>
<feature type="transmembrane region" description="Helical" evidence="1">
    <location>
        <begin position="330"/>
        <end position="352"/>
    </location>
</feature>
<evidence type="ECO:0000313" key="2">
    <source>
        <dbReference type="EMBL" id="QRG67006.1"/>
    </source>
</evidence>
<dbReference type="Pfam" id="PF16949">
    <property type="entry name" value="ABC_tran_2"/>
    <property type="match status" value="1"/>
</dbReference>
<sequence length="555" mass="59968">MKKIWLLTKIMLKNAGPAWGAKKGSGWKSVLILFAIAVGILPMMAALVVFVSGLYEGLAGVGQESALLGLGVAVTSLVIFILGIVYVLTVFYYSQDVEHFLPMPLSAKDILGAKFLVALLYEYFTSLIMIGPILITFGVKSGGGVLYYLYALLVFIALPIIPLTLAAMVVMLFMRYTNFGKSKDRFRLIGGLLAIGVAVGFQAFIQRQTSGTGNQIEQFQQMIAAGDQGLLGVVTQLFPASKLAALAMFESGAWSGLGYLAAFLAAAVVGFGVFLFAGNRLYFAGVMGISESRSKRKRVEETAIQKAVKVRPAWLSYAVKEWKILWRTPAFFMNCALSSILLPLFALIPLLSRRDSAEMLAGLNEWMQGEHAGGISLVVAFAAFVVLAGTNSTSVTAISREGQGFFLNKSLPIPYGQLIVAKLIPGIILTVFSMALLVAEAAWFIKLSPLFIILSLVVSIPGILFINLLGIMVDLQMPKLTWSSEQEAVKQNLNPLFSMLFGAVTAGICILAGLSLESSMGAMGIGLFILFALLDIGLYRILLKKGPEWMEKMEV</sequence>
<feature type="transmembrane region" description="Helical" evidence="1">
    <location>
        <begin position="147"/>
        <end position="174"/>
    </location>
</feature>
<name>A0ABX7FL81_BRECH</name>
<feature type="transmembrane region" description="Helical" evidence="1">
    <location>
        <begin position="522"/>
        <end position="543"/>
    </location>
</feature>
<feature type="transmembrane region" description="Helical" evidence="1">
    <location>
        <begin position="496"/>
        <end position="516"/>
    </location>
</feature>
<protein>
    <recommendedName>
        <fullName evidence="4">ABC transporter permease</fullName>
    </recommendedName>
</protein>
<keyword evidence="1" id="KW-0812">Transmembrane</keyword>
<keyword evidence="1" id="KW-0472">Membrane</keyword>
<dbReference type="EMBL" id="CP069127">
    <property type="protein sequence ID" value="QRG67006.1"/>
    <property type="molecule type" value="Genomic_DNA"/>
</dbReference>
<dbReference type="RefSeq" id="WP_203354070.1">
    <property type="nucleotide sequence ID" value="NZ_CP069127.1"/>
</dbReference>
<organism evidence="2 3">
    <name type="scientific">Brevibacillus choshinensis</name>
    <dbReference type="NCBI Taxonomy" id="54911"/>
    <lineage>
        <taxon>Bacteria</taxon>
        <taxon>Bacillati</taxon>
        <taxon>Bacillota</taxon>
        <taxon>Bacilli</taxon>
        <taxon>Bacillales</taxon>
        <taxon>Paenibacillaceae</taxon>
        <taxon>Brevibacillus</taxon>
    </lineage>
</organism>
<proteinExistence type="predicted"/>
<evidence type="ECO:0000256" key="1">
    <source>
        <dbReference type="SAM" id="Phobius"/>
    </source>
</evidence>